<protein>
    <submittedName>
        <fullName evidence="1">Uncharacterized protein</fullName>
    </submittedName>
</protein>
<organism evidence="1 2">
    <name type="scientific">Candidatus Blackburnbacteria bacterium RIFCSPHIGHO2_12_FULL_41_13b</name>
    <dbReference type="NCBI Taxonomy" id="1797517"/>
    <lineage>
        <taxon>Bacteria</taxon>
        <taxon>Candidatus Blackburniibacteriota</taxon>
    </lineage>
</organism>
<proteinExistence type="predicted"/>
<accession>A0A1G1V744</accession>
<evidence type="ECO:0000313" key="2">
    <source>
        <dbReference type="Proteomes" id="UP000178272"/>
    </source>
</evidence>
<comment type="caution">
    <text evidence="1">The sequence shown here is derived from an EMBL/GenBank/DDBJ whole genome shotgun (WGS) entry which is preliminary data.</text>
</comment>
<gene>
    <name evidence="1" type="ORF">A3F61_03595</name>
</gene>
<dbReference type="AlphaFoldDB" id="A0A1G1V744"/>
<dbReference type="Proteomes" id="UP000178272">
    <property type="component" value="Unassembled WGS sequence"/>
</dbReference>
<reference evidence="1 2" key="1">
    <citation type="journal article" date="2016" name="Nat. Commun.">
        <title>Thousands of microbial genomes shed light on interconnected biogeochemical processes in an aquifer system.</title>
        <authorList>
            <person name="Anantharaman K."/>
            <person name="Brown C.T."/>
            <person name="Hug L.A."/>
            <person name="Sharon I."/>
            <person name="Castelle C.J."/>
            <person name="Probst A.J."/>
            <person name="Thomas B.C."/>
            <person name="Singh A."/>
            <person name="Wilkins M.J."/>
            <person name="Karaoz U."/>
            <person name="Brodie E.L."/>
            <person name="Williams K.H."/>
            <person name="Hubbard S.S."/>
            <person name="Banfield J.F."/>
        </authorList>
    </citation>
    <scope>NUCLEOTIDE SEQUENCE [LARGE SCALE GENOMIC DNA]</scope>
</reference>
<name>A0A1G1V744_9BACT</name>
<dbReference type="EMBL" id="MHCA01000041">
    <property type="protein sequence ID" value="OGY11264.1"/>
    <property type="molecule type" value="Genomic_DNA"/>
</dbReference>
<evidence type="ECO:0000313" key="1">
    <source>
        <dbReference type="EMBL" id="OGY11264.1"/>
    </source>
</evidence>
<sequence>MTRYKKAVREMLEQNKELFASFKVIHDNFVKNPDAYSYRFNKVGQRVLPVLREHEARLCGKTERGVYSKFSGGLAEKFKSEVRVHFPKIDFIGVRIS</sequence>